<dbReference type="GO" id="GO:0009279">
    <property type="term" value="C:cell outer membrane"/>
    <property type="evidence" value="ECO:0007669"/>
    <property type="project" value="TreeGrafter"/>
</dbReference>
<dbReference type="GO" id="GO:0042545">
    <property type="term" value="P:cell wall modification"/>
    <property type="evidence" value="ECO:0007669"/>
    <property type="project" value="InterPro"/>
</dbReference>
<dbReference type="InterPro" id="IPR000743">
    <property type="entry name" value="Glyco_hydro_28"/>
</dbReference>
<comment type="similarity">
    <text evidence="2">Belongs to the pectinesterase family.</text>
</comment>
<accession>A0A6N7KSN8</accession>
<feature type="transmembrane region" description="Helical" evidence="7">
    <location>
        <begin position="77"/>
        <end position="99"/>
    </location>
</feature>
<dbReference type="OrthoDB" id="112037at2"/>
<evidence type="ECO:0000313" key="10">
    <source>
        <dbReference type="Proteomes" id="UP000450000"/>
    </source>
</evidence>
<dbReference type="Pfam" id="PF00295">
    <property type="entry name" value="Glyco_hydro_28"/>
    <property type="match status" value="1"/>
</dbReference>
<keyword evidence="3" id="KW-0378">Hydrolase</keyword>
<dbReference type="PANTHER" id="PTHR31321">
    <property type="entry name" value="ACYL-COA THIOESTER HYDROLASE YBHC-RELATED"/>
    <property type="match status" value="1"/>
</dbReference>
<keyword evidence="7" id="KW-1133">Transmembrane helix</keyword>
<evidence type="ECO:0000256" key="6">
    <source>
        <dbReference type="SAM" id="MobiDB-lite"/>
    </source>
</evidence>
<dbReference type="GO" id="GO:0030599">
    <property type="term" value="F:pectinesterase activity"/>
    <property type="evidence" value="ECO:0007669"/>
    <property type="project" value="InterPro"/>
</dbReference>
<dbReference type="SMART" id="SM00710">
    <property type="entry name" value="PbH1"/>
    <property type="match status" value="5"/>
</dbReference>
<dbReference type="InterPro" id="IPR012334">
    <property type="entry name" value="Pectin_lyas_fold"/>
</dbReference>
<evidence type="ECO:0000256" key="2">
    <source>
        <dbReference type="ARBA" id="ARBA00008891"/>
    </source>
</evidence>
<dbReference type="SUPFAM" id="SSF51126">
    <property type="entry name" value="Pectin lyase-like"/>
    <property type="match status" value="2"/>
</dbReference>
<dbReference type="Proteomes" id="UP000450000">
    <property type="component" value="Unassembled WGS sequence"/>
</dbReference>
<comment type="caution">
    <text evidence="9">The sequence shown here is derived from an EMBL/GenBank/DDBJ whole genome shotgun (WGS) entry which is preliminary data.</text>
</comment>
<dbReference type="Pfam" id="PF01095">
    <property type="entry name" value="Pectinesterase"/>
    <property type="match status" value="1"/>
</dbReference>
<evidence type="ECO:0000313" key="9">
    <source>
        <dbReference type="EMBL" id="MQS13014.1"/>
    </source>
</evidence>
<proteinExistence type="inferred from homology"/>
<keyword evidence="7" id="KW-0812">Transmembrane</keyword>
<evidence type="ECO:0000256" key="7">
    <source>
        <dbReference type="SAM" id="Phobius"/>
    </source>
</evidence>
<comment type="similarity">
    <text evidence="1">Belongs to the glycosyl hydrolase 28 family.</text>
</comment>
<keyword evidence="10" id="KW-1185">Reference proteome</keyword>
<organism evidence="9 10">
    <name type="scientific">Streptomyces kaniharaensis</name>
    <dbReference type="NCBI Taxonomy" id="212423"/>
    <lineage>
        <taxon>Bacteria</taxon>
        <taxon>Bacillati</taxon>
        <taxon>Actinomycetota</taxon>
        <taxon>Actinomycetes</taxon>
        <taxon>Kitasatosporales</taxon>
        <taxon>Streptomycetaceae</taxon>
        <taxon>Streptomyces</taxon>
    </lineage>
</organism>
<dbReference type="Gene3D" id="2.160.20.10">
    <property type="entry name" value="Single-stranded right-handed beta-helix, Pectin lyase-like"/>
    <property type="match status" value="2"/>
</dbReference>
<dbReference type="InterPro" id="IPR011050">
    <property type="entry name" value="Pectin_lyase_fold/virulence"/>
</dbReference>
<dbReference type="AlphaFoldDB" id="A0A6N7KSN8"/>
<evidence type="ECO:0000256" key="4">
    <source>
        <dbReference type="ARBA" id="ARBA00023085"/>
    </source>
</evidence>
<reference evidence="9 10" key="1">
    <citation type="submission" date="2019-09" db="EMBL/GenBank/DDBJ databases">
        <title>Genome Sequences of Streptomyces kaniharaensis ATCC 21070.</title>
        <authorList>
            <person name="Zhu W."/>
            <person name="De Crecy-Lagard V."/>
            <person name="Richards N.G."/>
        </authorList>
    </citation>
    <scope>NUCLEOTIDE SEQUENCE [LARGE SCALE GENOMIC DNA]</scope>
    <source>
        <strain evidence="9 10">SF-557</strain>
    </source>
</reference>
<sequence length="882" mass="91254">MAPSQSGGTSPPRGETCSRRRPARRKGTHAFARQPFVSRRQLMENPARVRGPPLQKDRPLPDLDQRTHRRRPATRRVLATAGVLAVMGATVPLIAQAVLTPKAHTLTVASDGSGRYRTVQSAVDAARPGDEIRIAKGTYREVVRVPVGKDGLTVTGATGNPADVVISYGNSAGTAKSGGGQLGTEGSATATFAATGLTVENLTVENTFDRAAAHVGSATQAVALAAEGDRQVFRNDRIIGHQDTLLAWSPNATAQTRQYFTDDYVEGDVDMIFGNATAVLDHATIQADDDGAPADGLNGFLTAANTETSHKYGLLITDSTVRSTAKDGTYYLGRPWHPTATASAQVVVRNTALPAAIKSATPWTDMSGFSWHSARLTSYGNTGPGAATGADSPQLPAAQVGEYAATAYLAGTDGWNPVAASHGTGSTVPAGTATGDTRHVTEPALPTTVCATVPAARTMPTRTTDQGSETTPPDTIRIQHALDTCAQTGQQTVAVRLQTTDSSHNAFLTGPLAVHQGEVLLLDSGVTLYGSRNPADYQISGKPRCGALASSGGGCKPLISVAGANAGIEAVRAADGSQGRIDGRGDQTVLGTTTSWWQLATDAQKAGSNQNNPRLIQADNSDNFTLYHVDLLSSPNFHVVYNGGNGFTAWGVRIKTPATARNTDGIDPAGATNVTITDSSIMDGDDGIAIKGGNKPSGNITVTNNHFYGTHGISIGSETTSGVTNVLFRDNTLTGTDGLGNTSGSSTGIRIKSSPANGGRVTGVTYLNTCLDAVRAPLVFDTHYSGGSGPNAPWFTGITVDGVTATHSPSGAKSTLVGLDKTRPLELTLQHVKLDVTTATAANARITAIDTNLHPSGPDVTVTTTNGPGAAPTCTFPAFPAL</sequence>
<feature type="region of interest" description="Disordered" evidence="6">
    <location>
        <begin position="1"/>
        <end position="74"/>
    </location>
</feature>
<keyword evidence="7" id="KW-0472">Membrane</keyword>
<dbReference type="InterPro" id="IPR006626">
    <property type="entry name" value="PbH1"/>
</dbReference>
<dbReference type="EMBL" id="WBOF01000001">
    <property type="protein sequence ID" value="MQS13014.1"/>
    <property type="molecule type" value="Genomic_DNA"/>
</dbReference>
<keyword evidence="5" id="KW-0326">Glycosidase</keyword>
<protein>
    <recommendedName>
        <fullName evidence="8">Pectinesterase catalytic domain-containing protein</fullName>
    </recommendedName>
</protein>
<gene>
    <name evidence="9" type="ORF">F7Q99_12125</name>
</gene>
<feature type="domain" description="Pectinesterase catalytic" evidence="8">
    <location>
        <begin position="106"/>
        <end position="388"/>
    </location>
</feature>
<feature type="compositionally biased region" description="Basic residues" evidence="6">
    <location>
        <begin position="19"/>
        <end position="28"/>
    </location>
</feature>
<dbReference type="PANTHER" id="PTHR31321:SF57">
    <property type="entry name" value="PECTINESTERASE 53-RELATED"/>
    <property type="match status" value="1"/>
</dbReference>
<evidence type="ECO:0000256" key="3">
    <source>
        <dbReference type="ARBA" id="ARBA00022801"/>
    </source>
</evidence>
<evidence type="ECO:0000259" key="8">
    <source>
        <dbReference type="Pfam" id="PF01095"/>
    </source>
</evidence>
<feature type="compositionally biased region" description="Basic and acidic residues" evidence="6">
    <location>
        <begin position="55"/>
        <end position="66"/>
    </location>
</feature>
<keyword evidence="4" id="KW-0063">Aspartyl esterase</keyword>
<dbReference type="InterPro" id="IPR000070">
    <property type="entry name" value="Pectinesterase_cat"/>
</dbReference>
<dbReference type="GO" id="GO:0004650">
    <property type="term" value="F:polygalacturonase activity"/>
    <property type="evidence" value="ECO:0007669"/>
    <property type="project" value="InterPro"/>
</dbReference>
<name>A0A6N7KSN8_9ACTN</name>
<dbReference type="GO" id="GO:0005975">
    <property type="term" value="P:carbohydrate metabolic process"/>
    <property type="evidence" value="ECO:0007669"/>
    <property type="project" value="InterPro"/>
</dbReference>
<evidence type="ECO:0000256" key="5">
    <source>
        <dbReference type="ARBA" id="ARBA00023295"/>
    </source>
</evidence>
<evidence type="ECO:0000256" key="1">
    <source>
        <dbReference type="ARBA" id="ARBA00008834"/>
    </source>
</evidence>